<keyword evidence="3" id="KW-1185">Reference proteome</keyword>
<dbReference type="Proteomes" id="UP001596045">
    <property type="component" value="Unassembled WGS sequence"/>
</dbReference>
<dbReference type="Pfam" id="PF07472">
    <property type="entry name" value="PA-IIL"/>
    <property type="match status" value="1"/>
</dbReference>
<proteinExistence type="predicted"/>
<dbReference type="SUPFAM" id="SSF82026">
    <property type="entry name" value="Calcium-mediated lectin"/>
    <property type="match status" value="1"/>
</dbReference>
<dbReference type="Gene3D" id="2.60.120.400">
    <property type="entry name" value="Calcium-mediated lectin"/>
    <property type="match status" value="1"/>
</dbReference>
<sequence>MAQQDRFTLPANTRFGITAWVNAGYTQKITVYVDEVPQAEFSGSGSDDRNLGTKVVNSGKGNVRVAISANGKNSDLVSTHVILANKPNFVVIGSEDSTDNDYNDSIVFLNWPLG</sequence>
<reference evidence="3" key="1">
    <citation type="journal article" date="2019" name="Int. J. Syst. Evol. Microbiol.">
        <title>The Global Catalogue of Microorganisms (GCM) 10K type strain sequencing project: providing services to taxonomists for standard genome sequencing and annotation.</title>
        <authorList>
            <consortium name="The Broad Institute Genomics Platform"/>
            <consortium name="The Broad Institute Genome Sequencing Center for Infectious Disease"/>
            <person name="Wu L."/>
            <person name="Ma J."/>
        </authorList>
    </citation>
    <scope>NUCLEOTIDE SEQUENCE [LARGE SCALE GENOMIC DNA]</scope>
    <source>
        <strain evidence="3">JCM 17066</strain>
    </source>
</reference>
<comment type="caution">
    <text evidence="2">The sequence shown here is derived from an EMBL/GenBank/DDBJ whole genome shotgun (WGS) entry which is preliminary data.</text>
</comment>
<evidence type="ECO:0000259" key="1">
    <source>
        <dbReference type="Pfam" id="PF07472"/>
    </source>
</evidence>
<dbReference type="RefSeq" id="WP_378999853.1">
    <property type="nucleotide sequence ID" value="NZ_JBHSMT010000029.1"/>
</dbReference>
<name>A0ABW0MCU4_9BURK</name>
<gene>
    <name evidence="2" type="ORF">ACFPM8_18915</name>
</gene>
<dbReference type="EMBL" id="JBHSMT010000029">
    <property type="protein sequence ID" value="MFC5476038.1"/>
    <property type="molecule type" value="Genomic_DNA"/>
</dbReference>
<dbReference type="InterPro" id="IPR036684">
    <property type="entry name" value="Ca_lectin_sf"/>
</dbReference>
<organism evidence="2 3">
    <name type="scientific">Paraherbaspirillum soli</name>
    <dbReference type="NCBI Taxonomy" id="631222"/>
    <lineage>
        <taxon>Bacteria</taxon>
        <taxon>Pseudomonadati</taxon>
        <taxon>Pseudomonadota</taxon>
        <taxon>Betaproteobacteria</taxon>
        <taxon>Burkholderiales</taxon>
        <taxon>Oxalobacteraceae</taxon>
        <taxon>Paraherbaspirillum</taxon>
    </lineage>
</organism>
<evidence type="ECO:0000313" key="3">
    <source>
        <dbReference type="Proteomes" id="UP001596045"/>
    </source>
</evidence>
<feature type="domain" description="Calcium-mediated lectin" evidence="1">
    <location>
        <begin position="7"/>
        <end position="113"/>
    </location>
</feature>
<accession>A0ABW0MCU4</accession>
<evidence type="ECO:0000313" key="2">
    <source>
        <dbReference type="EMBL" id="MFC5476038.1"/>
    </source>
</evidence>
<dbReference type="InterPro" id="IPR010907">
    <property type="entry name" value="Ca-mediated_lectin"/>
</dbReference>
<protein>
    <submittedName>
        <fullName evidence="2">Fucose-binding lectin II</fullName>
    </submittedName>
</protein>